<reference evidence="1 2" key="1">
    <citation type="journal article" date="2018" name="Sci. Rep.">
        <title>Genomic signatures of local adaptation to the degree of environmental predictability in rotifers.</title>
        <authorList>
            <person name="Franch-Gras L."/>
            <person name="Hahn C."/>
            <person name="Garcia-Roger E.M."/>
            <person name="Carmona M.J."/>
            <person name="Serra M."/>
            <person name="Gomez A."/>
        </authorList>
    </citation>
    <scope>NUCLEOTIDE SEQUENCE [LARGE SCALE GENOMIC DNA]</scope>
    <source>
        <strain evidence="1">HYR1</strain>
    </source>
</reference>
<proteinExistence type="predicted"/>
<evidence type="ECO:0000313" key="2">
    <source>
        <dbReference type="Proteomes" id="UP000276133"/>
    </source>
</evidence>
<keyword evidence="2" id="KW-1185">Reference proteome</keyword>
<sequence length="171" mass="19745">MHLAYCTIELRKAIETIKKLSKSSKQDLTQGFILCVVLKDWIVSYSSYDVSGKQLSQVFVQLFINPPPSTTDVHPSKTNLTQMIVVCFVFHMIKCWRTEDIHLNTTSIKLECDKHFGCTEILNKEKKFESIINPDYKPCILKILIFIIVLFLFNALHEVKLKKSSTIEFIS</sequence>
<protein>
    <submittedName>
        <fullName evidence="1">Uncharacterized protein</fullName>
    </submittedName>
</protein>
<dbReference type="AlphaFoldDB" id="A0A3M7QQL0"/>
<evidence type="ECO:0000313" key="1">
    <source>
        <dbReference type="EMBL" id="RNA13630.1"/>
    </source>
</evidence>
<comment type="caution">
    <text evidence="1">The sequence shown here is derived from an EMBL/GenBank/DDBJ whole genome shotgun (WGS) entry which is preliminary data.</text>
</comment>
<dbReference type="Proteomes" id="UP000276133">
    <property type="component" value="Unassembled WGS sequence"/>
</dbReference>
<gene>
    <name evidence="1" type="ORF">BpHYR1_047147</name>
</gene>
<accession>A0A3M7QQL0</accession>
<dbReference type="EMBL" id="REGN01005360">
    <property type="protein sequence ID" value="RNA13630.1"/>
    <property type="molecule type" value="Genomic_DNA"/>
</dbReference>
<name>A0A3M7QQL0_BRAPC</name>
<organism evidence="1 2">
    <name type="scientific">Brachionus plicatilis</name>
    <name type="common">Marine rotifer</name>
    <name type="synonym">Brachionus muelleri</name>
    <dbReference type="NCBI Taxonomy" id="10195"/>
    <lineage>
        <taxon>Eukaryota</taxon>
        <taxon>Metazoa</taxon>
        <taxon>Spiralia</taxon>
        <taxon>Gnathifera</taxon>
        <taxon>Rotifera</taxon>
        <taxon>Eurotatoria</taxon>
        <taxon>Monogononta</taxon>
        <taxon>Pseudotrocha</taxon>
        <taxon>Ploima</taxon>
        <taxon>Brachionidae</taxon>
        <taxon>Brachionus</taxon>
    </lineage>
</organism>